<reference evidence="2 3" key="1">
    <citation type="journal article" date="2019" name="Sci. Rep.">
        <title>Orb-weaving spider Araneus ventricosus genome elucidates the spidroin gene catalogue.</title>
        <authorList>
            <person name="Kono N."/>
            <person name="Nakamura H."/>
            <person name="Ohtoshi R."/>
            <person name="Moran D.A.P."/>
            <person name="Shinohara A."/>
            <person name="Yoshida Y."/>
            <person name="Fujiwara M."/>
            <person name="Mori M."/>
            <person name="Tomita M."/>
            <person name="Arakawa K."/>
        </authorList>
    </citation>
    <scope>NUCLEOTIDE SEQUENCE [LARGE SCALE GENOMIC DNA]</scope>
</reference>
<feature type="compositionally biased region" description="Polar residues" evidence="1">
    <location>
        <begin position="1"/>
        <end position="12"/>
    </location>
</feature>
<evidence type="ECO:0000313" key="2">
    <source>
        <dbReference type="EMBL" id="GBN56887.1"/>
    </source>
</evidence>
<comment type="caution">
    <text evidence="2">The sequence shown here is derived from an EMBL/GenBank/DDBJ whole genome shotgun (WGS) entry which is preliminary data.</text>
</comment>
<accession>A0A4Y2Q2V5</accession>
<evidence type="ECO:0000256" key="1">
    <source>
        <dbReference type="SAM" id="MobiDB-lite"/>
    </source>
</evidence>
<feature type="region of interest" description="Disordered" evidence="1">
    <location>
        <begin position="1"/>
        <end position="58"/>
    </location>
</feature>
<proteinExistence type="predicted"/>
<keyword evidence="3" id="KW-1185">Reference proteome</keyword>
<name>A0A4Y2Q2V5_ARAVE</name>
<organism evidence="2 3">
    <name type="scientific">Araneus ventricosus</name>
    <name type="common">Orbweaver spider</name>
    <name type="synonym">Epeira ventricosa</name>
    <dbReference type="NCBI Taxonomy" id="182803"/>
    <lineage>
        <taxon>Eukaryota</taxon>
        <taxon>Metazoa</taxon>
        <taxon>Ecdysozoa</taxon>
        <taxon>Arthropoda</taxon>
        <taxon>Chelicerata</taxon>
        <taxon>Arachnida</taxon>
        <taxon>Araneae</taxon>
        <taxon>Araneomorphae</taxon>
        <taxon>Entelegynae</taxon>
        <taxon>Araneoidea</taxon>
        <taxon>Araneidae</taxon>
        <taxon>Araneus</taxon>
    </lineage>
</organism>
<dbReference type="Proteomes" id="UP000499080">
    <property type="component" value="Unassembled WGS sequence"/>
</dbReference>
<evidence type="ECO:0000313" key="3">
    <source>
        <dbReference type="Proteomes" id="UP000499080"/>
    </source>
</evidence>
<feature type="compositionally biased region" description="Polar residues" evidence="1">
    <location>
        <begin position="23"/>
        <end position="41"/>
    </location>
</feature>
<dbReference type="AlphaFoldDB" id="A0A4Y2Q2V5"/>
<feature type="compositionally biased region" description="Basic and acidic residues" evidence="1">
    <location>
        <begin position="13"/>
        <end position="22"/>
    </location>
</feature>
<dbReference type="EMBL" id="BGPR01012616">
    <property type="protein sequence ID" value="GBN56887.1"/>
    <property type="molecule type" value="Genomic_DNA"/>
</dbReference>
<gene>
    <name evidence="2" type="ORF">AVEN_236606_1</name>
</gene>
<protein>
    <submittedName>
        <fullName evidence="2">Uncharacterized protein</fullName>
    </submittedName>
</protein>
<sequence length="121" mass="13639">MPDEINLNTPQEKPTEKSETHNLTKNQLSFDPQSNMASSSGKDGVTLPAIKPRRNKTVSKESFTDYMKKKFGITNIEELSSSRSVTRSGTEYKRNPAKVKMNPNNFYGTFPLAGRKRKIAK</sequence>